<keyword evidence="3" id="KW-0472">Membrane</keyword>
<dbReference type="OrthoDB" id="270584at2759"/>
<evidence type="ECO:0000313" key="6">
    <source>
        <dbReference type="WBParaSite" id="HNAJ_0000070401-mRNA-1"/>
    </source>
</evidence>
<evidence type="ECO:0000313" key="4">
    <source>
        <dbReference type="EMBL" id="VDN96563.1"/>
    </source>
</evidence>
<evidence type="ECO:0000256" key="3">
    <source>
        <dbReference type="ARBA" id="ARBA00023136"/>
    </source>
</evidence>
<sequence length="98" mass="10941">MTDSKHKDTHPPTLSLPLPQTTVIAPTGVILSRKHVDRCRYFAGFTAGCVSRTLTAPIDRLKVLRQAAVPEIYGLNMYRSEFVSLFSYHIITTLTFCG</sequence>
<evidence type="ECO:0000313" key="5">
    <source>
        <dbReference type="Proteomes" id="UP000278807"/>
    </source>
</evidence>
<reference evidence="6" key="1">
    <citation type="submission" date="2017-02" db="UniProtKB">
        <authorList>
            <consortium name="WormBaseParasite"/>
        </authorList>
    </citation>
    <scope>IDENTIFICATION</scope>
</reference>
<dbReference type="GO" id="GO:0016020">
    <property type="term" value="C:membrane"/>
    <property type="evidence" value="ECO:0007669"/>
    <property type="project" value="UniProtKB-SubCell"/>
</dbReference>
<reference evidence="4 5" key="2">
    <citation type="submission" date="2018-11" db="EMBL/GenBank/DDBJ databases">
        <authorList>
            <consortium name="Pathogen Informatics"/>
        </authorList>
    </citation>
    <scope>NUCLEOTIDE SEQUENCE [LARGE SCALE GENOMIC DNA]</scope>
</reference>
<keyword evidence="5" id="KW-1185">Reference proteome</keyword>
<dbReference type="Proteomes" id="UP000278807">
    <property type="component" value="Unassembled WGS sequence"/>
</dbReference>
<dbReference type="EMBL" id="UZAE01000217">
    <property type="protein sequence ID" value="VDN96563.1"/>
    <property type="molecule type" value="Genomic_DNA"/>
</dbReference>
<protein>
    <submittedName>
        <fullName evidence="6">ADP/ATP translocase</fullName>
    </submittedName>
</protein>
<dbReference type="WBParaSite" id="HNAJ_0000070401-mRNA-1">
    <property type="protein sequence ID" value="HNAJ_0000070401-mRNA-1"/>
    <property type="gene ID" value="HNAJ_0000070401"/>
</dbReference>
<organism evidence="6">
    <name type="scientific">Rodentolepis nana</name>
    <name type="common">Dwarf tapeworm</name>
    <name type="synonym">Hymenolepis nana</name>
    <dbReference type="NCBI Taxonomy" id="102285"/>
    <lineage>
        <taxon>Eukaryota</taxon>
        <taxon>Metazoa</taxon>
        <taxon>Spiralia</taxon>
        <taxon>Lophotrochozoa</taxon>
        <taxon>Platyhelminthes</taxon>
        <taxon>Cestoda</taxon>
        <taxon>Eucestoda</taxon>
        <taxon>Cyclophyllidea</taxon>
        <taxon>Hymenolepididae</taxon>
        <taxon>Rodentolepis</taxon>
    </lineage>
</organism>
<dbReference type="AlphaFoldDB" id="A0A0R3T1F5"/>
<gene>
    <name evidence="4" type="ORF">HNAJ_LOCUS704</name>
</gene>
<dbReference type="SUPFAM" id="SSF103506">
    <property type="entry name" value="Mitochondrial carrier"/>
    <property type="match status" value="1"/>
</dbReference>
<proteinExistence type="predicted"/>
<comment type="subcellular location">
    <subcellularLocation>
        <location evidence="1">Membrane</location>
    </subcellularLocation>
</comment>
<evidence type="ECO:0000256" key="1">
    <source>
        <dbReference type="ARBA" id="ARBA00004370"/>
    </source>
</evidence>
<accession>A0A0R3T1F5</accession>
<dbReference type="InterPro" id="IPR023395">
    <property type="entry name" value="MCP_dom_sf"/>
</dbReference>
<keyword evidence="2" id="KW-0812">Transmembrane</keyword>
<evidence type="ECO:0000256" key="2">
    <source>
        <dbReference type="ARBA" id="ARBA00022692"/>
    </source>
</evidence>
<dbReference type="Gene3D" id="1.50.40.10">
    <property type="entry name" value="Mitochondrial carrier domain"/>
    <property type="match status" value="1"/>
</dbReference>
<dbReference type="STRING" id="102285.A0A0R3T1F5"/>
<name>A0A0R3T1F5_RODNA</name>